<dbReference type="EMBL" id="MHCQ01000005">
    <property type="protein sequence ID" value="OGY24943.1"/>
    <property type="molecule type" value="Genomic_DNA"/>
</dbReference>
<dbReference type="HAMAP" id="MF_00358">
    <property type="entry name" value="Ribosomal_bS21"/>
    <property type="match status" value="1"/>
</dbReference>
<dbReference type="GO" id="GO:1990904">
    <property type="term" value="C:ribonucleoprotein complex"/>
    <property type="evidence" value="ECO:0007669"/>
    <property type="project" value="UniProtKB-KW"/>
</dbReference>
<dbReference type="GO" id="GO:0003735">
    <property type="term" value="F:structural constituent of ribosome"/>
    <property type="evidence" value="ECO:0007669"/>
    <property type="project" value="InterPro"/>
</dbReference>
<comment type="caution">
    <text evidence="7">The sequence shown here is derived from an EMBL/GenBank/DDBJ whole genome shotgun (WGS) entry which is preliminary data.</text>
</comment>
<proteinExistence type="inferred from homology"/>
<evidence type="ECO:0000256" key="6">
    <source>
        <dbReference type="RuleBase" id="RU000667"/>
    </source>
</evidence>
<evidence type="ECO:0000313" key="8">
    <source>
        <dbReference type="Proteomes" id="UP000177103"/>
    </source>
</evidence>
<dbReference type="Proteomes" id="UP000177103">
    <property type="component" value="Unassembled WGS sequence"/>
</dbReference>
<sequence length="62" mass="7475">MAKVVASEGESVDSLIRKFNKKVQVEGIIAELKKREFYEKPAELRKRQKQYLEKRFQRKDEF</sequence>
<dbReference type="PRINTS" id="PR00976">
    <property type="entry name" value="RIBOSOMALS21"/>
</dbReference>
<reference evidence="7 8" key="1">
    <citation type="journal article" date="2016" name="Nat. Commun.">
        <title>Thousands of microbial genomes shed light on interconnected biogeochemical processes in an aquifer system.</title>
        <authorList>
            <person name="Anantharaman K."/>
            <person name="Brown C.T."/>
            <person name="Hug L.A."/>
            <person name="Sharon I."/>
            <person name="Castelle C.J."/>
            <person name="Probst A.J."/>
            <person name="Thomas B.C."/>
            <person name="Singh A."/>
            <person name="Wilkins M.J."/>
            <person name="Karaoz U."/>
            <person name="Brodie E.L."/>
            <person name="Williams K.H."/>
            <person name="Hubbard S.S."/>
            <person name="Banfield J.F."/>
        </authorList>
    </citation>
    <scope>NUCLEOTIDE SEQUENCE [LARGE SCALE GENOMIC DNA]</scope>
</reference>
<evidence type="ECO:0000313" key="7">
    <source>
        <dbReference type="EMBL" id="OGY24943.1"/>
    </source>
</evidence>
<dbReference type="GO" id="GO:0006412">
    <property type="term" value="P:translation"/>
    <property type="evidence" value="ECO:0007669"/>
    <property type="project" value="UniProtKB-UniRule"/>
</dbReference>
<organism evidence="7 8">
    <name type="scientific">Candidatus Woykebacteria bacterium RBG_13_40_7b</name>
    <dbReference type="NCBI Taxonomy" id="1802594"/>
    <lineage>
        <taxon>Bacteria</taxon>
        <taxon>Candidatus Woykeibacteriota</taxon>
    </lineage>
</organism>
<evidence type="ECO:0000256" key="3">
    <source>
        <dbReference type="ARBA" id="ARBA00023274"/>
    </source>
</evidence>
<dbReference type="Pfam" id="PF01165">
    <property type="entry name" value="Ribosomal_S21"/>
    <property type="match status" value="1"/>
</dbReference>
<gene>
    <name evidence="5" type="primary">rpsU</name>
    <name evidence="7" type="ORF">A2Y57_02325</name>
</gene>
<accession>A0A1G1WB88</accession>
<dbReference type="AlphaFoldDB" id="A0A1G1WB88"/>
<evidence type="ECO:0000256" key="2">
    <source>
        <dbReference type="ARBA" id="ARBA00022980"/>
    </source>
</evidence>
<name>A0A1G1WB88_9BACT</name>
<evidence type="ECO:0000256" key="4">
    <source>
        <dbReference type="ARBA" id="ARBA00035135"/>
    </source>
</evidence>
<evidence type="ECO:0000256" key="5">
    <source>
        <dbReference type="HAMAP-Rule" id="MF_00358"/>
    </source>
</evidence>
<dbReference type="NCBIfam" id="TIGR00030">
    <property type="entry name" value="S21p"/>
    <property type="match status" value="1"/>
</dbReference>
<dbReference type="PANTHER" id="PTHR21109">
    <property type="entry name" value="MITOCHONDRIAL 28S RIBOSOMAL PROTEIN S21"/>
    <property type="match status" value="1"/>
</dbReference>
<keyword evidence="2 5" id="KW-0689">Ribosomal protein</keyword>
<protein>
    <recommendedName>
        <fullName evidence="4 5">Small ribosomal subunit protein bS21</fullName>
    </recommendedName>
</protein>
<comment type="similarity">
    <text evidence="1 5 6">Belongs to the bacterial ribosomal protein bS21 family.</text>
</comment>
<keyword evidence="3 5" id="KW-0687">Ribonucleoprotein</keyword>
<dbReference type="Gene3D" id="1.20.5.1150">
    <property type="entry name" value="Ribosomal protein S8"/>
    <property type="match status" value="1"/>
</dbReference>
<dbReference type="PANTHER" id="PTHR21109:SF0">
    <property type="entry name" value="SMALL RIBOSOMAL SUBUNIT PROTEIN BS21M"/>
    <property type="match status" value="1"/>
</dbReference>
<dbReference type="GO" id="GO:0005840">
    <property type="term" value="C:ribosome"/>
    <property type="evidence" value="ECO:0007669"/>
    <property type="project" value="UniProtKB-KW"/>
</dbReference>
<evidence type="ECO:0000256" key="1">
    <source>
        <dbReference type="ARBA" id="ARBA00006640"/>
    </source>
</evidence>
<dbReference type="InterPro" id="IPR038380">
    <property type="entry name" value="Ribosomal_bS21_sf"/>
</dbReference>
<dbReference type="InterPro" id="IPR001911">
    <property type="entry name" value="Ribosomal_bS21"/>
</dbReference>